<evidence type="ECO:0000256" key="3">
    <source>
        <dbReference type="ARBA" id="ARBA00022692"/>
    </source>
</evidence>
<evidence type="ECO:0000259" key="9">
    <source>
        <dbReference type="Pfam" id="PF12704"/>
    </source>
</evidence>
<feature type="transmembrane region" description="Helical" evidence="7">
    <location>
        <begin position="358"/>
        <end position="380"/>
    </location>
</feature>
<evidence type="ECO:0000259" key="8">
    <source>
        <dbReference type="Pfam" id="PF02687"/>
    </source>
</evidence>
<keyword evidence="5 7" id="KW-0472">Membrane</keyword>
<dbReference type="GO" id="GO:0022857">
    <property type="term" value="F:transmembrane transporter activity"/>
    <property type="evidence" value="ECO:0007669"/>
    <property type="project" value="TreeGrafter"/>
</dbReference>
<feature type="domain" description="MacB-like periplasmic core" evidence="9">
    <location>
        <begin position="21"/>
        <end position="237"/>
    </location>
</feature>
<name>A0A081NUG1_9BACL</name>
<sequence length="397" mass="42565">MILTQSVKMAWKSIVSNKLRSFLTMLGIIIGVFSVTTLISLGQGLQNNITDEINKLGTNSLIFSITGGRGDKTSLTLDQITAYQTSIPHITTISPVISGAVKVKNGTKIQDVPLEGIVPDYEFVQNSHVRDGRFIVQADLERKQKIAVLGTHTAKELFGLLNPVGENVIINGVQYKVVGLLESKNKGGLMGTDKDADKKILIPITTAERLLMESGIKTFNVQVDNNENVPMVSARLSEDLKKRFASDKNNGFTVLNQQDMLESSGTIMTMLSAGLGGIAGISLLVGGIGIMNIMIVSVTERTREIGIRKAVGARKRNILMQFLVESVLLSASGGIIGVLVGIGASFLLSSLIGFSASVSWSVIVISFSFSLFVGVFFGLLPANKAAKLKPIDALRVN</sequence>
<evidence type="ECO:0000256" key="4">
    <source>
        <dbReference type="ARBA" id="ARBA00022989"/>
    </source>
</evidence>
<reference evidence="10 11" key="1">
    <citation type="submission" date="2014-06" db="EMBL/GenBank/DDBJ databases">
        <title>Draft genome sequence of Paenibacillus sp. MSt1.</title>
        <authorList>
            <person name="Aw Y.K."/>
            <person name="Ong K.S."/>
            <person name="Gan H.M."/>
            <person name="Lee S.M."/>
        </authorList>
    </citation>
    <scope>NUCLEOTIDE SEQUENCE [LARGE SCALE GENOMIC DNA]</scope>
    <source>
        <strain evidence="10 11">MSt1</strain>
    </source>
</reference>
<keyword evidence="2" id="KW-1003">Cell membrane</keyword>
<feature type="transmembrane region" description="Helical" evidence="7">
    <location>
        <begin position="319"/>
        <end position="352"/>
    </location>
</feature>
<proteinExistence type="inferred from homology"/>
<dbReference type="eggNOG" id="COG0577">
    <property type="taxonomic scope" value="Bacteria"/>
</dbReference>
<dbReference type="AlphaFoldDB" id="A0A081NUG1"/>
<dbReference type="Pfam" id="PF12704">
    <property type="entry name" value="MacB_PCD"/>
    <property type="match status" value="1"/>
</dbReference>
<dbReference type="RefSeq" id="WP_051775949.1">
    <property type="nucleotide sequence ID" value="NZ_JNVM01000044.1"/>
</dbReference>
<dbReference type="Pfam" id="PF02687">
    <property type="entry name" value="FtsX"/>
    <property type="match status" value="1"/>
</dbReference>
<evidence type="ECO:0000256" key="6">
    <source>
        <dbReference type="ARBA" id="ARBA00038076"/>
    </source>
</evidence>
<feature type="transmembrane region" description="Helical" evidence="7">
    <location>
        <begin position="270"/>
        <end position="298"/>
    </location>
</feature>
<evidence type="ECO:0000256" key="7">
    <source>
        <dbReference type="SAM" id="Phobius"/>
    </source>
</evidence>
<evidence type="ECO:0000313" key="11">
    <source>
        <dbReference type="Proteomes" id="UP000028123"/>
    </source>
</evidence>
<evidence type="ECO:0000313" key="10">
    <source>
        <dbReference type="EMBL" id="KEQ22084.1"/>
    </source>
</evidence>
<dbReference type="EMBL" id="JNVM01000044">
    <property type="protein sequence ID" value="KEQ22084.1"/>
    <property type="molecule type" value="Genomic_DNA"/>
</dbReference>
<accession>A0A081NUG1</accession>
<keyword evidence="11" id="KW-1185">Reference proteome</keyword>
<keyword evidence="4 7" id="KW-1133">Transmembrane helix</keyword>
<feature type="domain" description="ABC3 transporter permease C-terminal" evidence="8">
    <location>
        <begin position="278"/>
        <end position="390"/>
    </location>
</feature>
<dbReference type="GO" id="GO:0005886">
    <property type="term" value="C:plasma membrane"/>
    <property type="evidence" value="ECO:0007669"/>
    <property type="project" value="UniProtKB-SubCell"/>
</dbReference>
<feature type="transmembrane region" description="Helical" evidence="7">
    <location>
        <begin position="21"/>
        <end position="41"/>
    </location>
</feature>
<comment type="similarity">
    <text evidence="6">Belongs to the ABC-4 integral membrane protein family.</text>
</comment>
<dbReference type="InterPro" id="IPR003838">
    <property type="entry name" value="ABC3_permease_C"/>
</dbReference>
<protein>
    <submittedName>
        <fullName evidence="10">ABC transporter permease</fullName>
    </submittedName>
</protein>
<dbReference type="Proteomes" id="UP000028123">
    <property type="component" value="Unassembled WGS sequence"/>
</dbReference>
<evidence type="ECO:0000256" key="2">
    <source>
        <dbReference type="ARBA" id="ARBA00022475"/>
    </source>
</evidence>
<dbReference type="InterPro" id="IPR025857">
    <property type="entry name" value="MacB_PCD"/>
</dbReference>
<dbReference type="InterPro" id="IPR050250">
    <property type="entry name" value="Macrolide_Exporter_MacB"/>
</dbReference>
<gene>
    <name evidence="10" type="ORF">ET33_27765</name>
</gene>
<dbReference type="OrthoDB" id="9770036at2"/>
<dbReference type="PANTHER" id="PTHR30572:SF4">
    <property type="entry name" value="ABC TRANSPORTER PERMEASE YTRF"/>
    <property type="match status" value="1"/>
</dbReference>
<evidence type="ECO:0000256" key="1">
    <source>
        <dbReference type="ARBA" id="ARBA00004651"/>
    </source>
</evidence>
<dbReference type="PANTHER" id="PTHR30572">
    <property type="entry name" value="MEMBRANE COMPONENT OF TRANSPORTER-RELATED"/>
    <property type="match status" value="1"/>
</dbReference>
<comment type="caution">
    <text evidence="10">The sequence shown here is derived from an EMBL/GenBank/DDBJ whole genome shotgun (WGS) entry which is preliminary data.</text>
</comment>
<keyword evidence="3 7" id="KW-0812">Transmembrane</keyword>
<comment type="subcellular location">
    <subcellularLocation>
        <location evidence="1">Cell membrane</location>
        <topology evidence="1">Multi-pass membrane protein</topology>
    </subcellularLocation>
</comment>
<evidence type="ECO:0000256" key="5">
    <source>
        <dbReference type="ARBA" id="ARBA00023136"/>
    </source>
</evidence>
<organism evidence="10 11">
    <name type="scientific">Paenibacillus tyrfis</name>
    <dbReference type="NCBI Taxonomy" id="1501230"/>
    <lineage>
        <taxon>Bacteria</taxon>
        <taxon>Bacillati</taxon>
        <taxon>Bacillota</taxon>
        <taxon>Bacilli</taxon>
        <taxon>Bacillales</taxon>
        <taxon>Paenibacillaceae</taxon>
        <taxon>Paenibacillus</taxon>
    </lineage>
</organism>